<sequence length="965" mass="107439">MPIVLKIGSRKSLLNVFQNGSCHPKMAMVIDDRLKVWEDKDQPRVHVVPPFTPYYAPQAETTNPVPILCVARNVACNVRAGFFKEFDENILRQISELFYEDEVVNLPSAPDVSNYLMSEDAGFVPNGNANVPIAEGMHGAEVERRLNQPDEKHIVDSAASPIANSYEFRSETLQPPALTVQNVVGPTSSRLLMPSQKPSLLGAPIKRDFSSFESDADMKRRLLIMKHGQDVRNQSLGDPPILSRLPQISTSSLHPQGVWLVEDDSNRGHLNNRASGLVQEADVLKPDKQRGHQIPFGHNTPGSTPVSLLPHLPQLKNDEVSAANERQKKNLPPASQPSEVGVSQNQASTTGREQTEAGKVNMMPPHLSIGVLQEIGRRCSSKVEFRSVVSTSKDLQFSVEVTSKPTVDMPNQLLKAAGLLDDQSSIGTSALESNQDMPPLPYASHSLHDWMVLEEKEIKEGVTGAFKTLLSKERDWRPGIEAMSFEVLLDQEARKLKEFFWGRGACYAVGAECPKKKGAKDIKDFRLISLVDDLYKLLAKVSANRLKKVVRKVVSKYQNAFVEGRQILDAVLIANEVVDSTLRRPMTMLIGTSFNDTPIDFFRSLRGLRKGNPLSIYLVVIAMEALSSLLVRAPREGLKINLEQIKTILVRLVVNLEVLASKIGSPTIFLFVELSLEASYKLEAVWDGVEEWVHKRLSLWAPYISRGEQIKLVRSTLSSIPIYFMSLFTILRLVRLGLEKIQRDFLWGGGALENKPYLVKWSSICMAKEKGGLGVRSLSLMNKTLLCKWCWCYVSEGIHFERRSLRGSIGRKKEVDGLVREGGKVWNFHFARNLNDSELDSVEVPSSTARSFRIIWNSWVPSTVSFFAWEACWGKVLFTGEKIGVGMGKTRKDAQQQAAENALHSLAGEVVGLMEGFKEKGSGLKGEIGETNAVVLQPCYVLACLLTFGCWLVHKLFVKCGFANK</sequence>
<organism evidence="4 5">
    <name type="scientific">Vitis vinifera</name>
    <name type="common">Grape</name>
    <dbReference type="NCBI Taxonomy" id="29760"/>
    <lineage>
        <taxon>Eukaryota</taxon>
        <taxon>Viridiplantae</taxon>
        <taxon>Streptophyta</taxon>
        <taxon>Embryophyta</taxon>
        <taxon>Tracheophyta</taxon>
        <taxon>Spermatophyta</taxon>
        <taxon>Magnoliopsida</taxon>
        <taxon>eudicotyledons</taxon>
        <taxon>Gunneridae</taxon>
        <taxon>Pentapetalae</taxon>
        <taxon>rosids</taxon>
        <taxon>Vitales</taxon>
        <taxon>Vitaceae</taxon>
        <taxon>Viteae</taxon>
        <taxon>Vitis</taxon>
    </lineage>
</organism>
<dbReference type="AlphaFoldDB" id="A0A438EA96"/>
<dbReference type="EMBL" id="QGNW01001350">
    <property type="protein sequence ID" value="RVW44562.1"/>
    <property type="molecule type" value="Genomic_DNA"/>
</dbReference>
<dbReference type="Proteomes" id="UP000288805">
    <property type="component" value="Unassembled WGS sequence"/>
</dbReference>
<evidence type="ECO:0000313" key="4">
    <source>
        <dbReference type="EMBL" id="RVW44562.1"/>
    </source>
</evidence>
<comment type="caution">
    <text evidence="4">The sequence shown here is derived from an EMBL/GenBank/DDBJ whole genome shotgun (WGS) entry which is preliminary data.</text>
</comment>
<reference evidence="4 5" key="1">
    <citation type="journal article" date="2018" name="PLoS Genet.">
        <title>Population sequencing reveals clonal diversity and ancestral inbreeding in the grapevine cultivar Chardonnay.</title>
        <authorList>
            <person name="Roach M.J."/>
            <person name="Johnson D.L."/>
            <person name="Bohlmann J."/>
            <person name="van Vuuren H.J."/>
            <person name="Jones S.J."/>
            <person name="Pretorius I.S."/>
            <person name="Schmidt S.A."/>
            <person name="Borneman A.R."/>
        </authorList>
    </citation>
    <scope>NUCLEOTIDE SEQUENCE [LARGE SCALE GENOMIC DNA]</scope>
    <source>
        <strain evidence="5">cv. Chardonnay</strain>
        <tissue evidence="4">Leaf</tissue>
    </source>
</reference>
<evidence type="ECO:0000313" key="5">
    <source>
        <dbReference type="Proteomes" id="UP000288805"/>
    </source>
</evidence>
<proteinExistence type="predicted"/>
<evidence type="ECO:0000256" key="1">
    <source>
        <dbReference type="PROSITE-ProRule" id="PRU00266"/>
    </source>
</evidence>
<dbReference type="PANTHER" id="PTHR33116">
    <property type="entry name" value="REVERSE TRANSCRIPTASE ZINC-BINDING DOMAIN-CONTAINING PROTEIN-RELATED-RELATED"/>
    <property type="match status" value="1"/>
</dbReference>
<dbReference type="PROSITE" id="PS50137">
    <property type="entry name" value="DS_RBD"/>
    <property type="match status" value="1"/>
</dbReference>
<dbReference type="Pfam" id="PF00035">
    <property type="entry name" value="dsrm"/>
    <property type="match status" value="1"/>
</dbReference>
<dbReference type="Gene3D" id="3.30.160.20">
    <property type="match status" value="1"/>
</dbReference>
<dbReference type="PANTHER" id="PTHR33116:SF78">
    <property type="entry name" value="OS12G0587133 PROTEIN"/>
    <property type="match status" value="1"/>
</dbReference>
<evidence type="ECO:0000259" key="3">
    <source>
        <dbReference type="PROSITE" id="PS50137"/>
    </source>
</evidence>
<dbReference type="SUPFAM" id="SSF54768">
    <property type="entry name" value="dsRNA-binding domain-like"/>
    <property type="match status" value="1"/>
</dbReference>
<feature type="domain" description="DRBM" evidence="3">
    <location>
        <begin position="875"/>
        <end position="908"/>
    </location>
</feature>
<feature type="compositionally biased region" description="Polar residues" evidence="2">
    <location>
        <begin position="336"/>
        <end position="352"/>
    </location>
</feature>
<evidence type="ECO:0000256" key="2">
    <source>
        <dbReference type="SAM" id="MobiDB-lite"/>
    </source>
</evidence>
<name>A0A438EA96_VITVI</name>
<gene>
    <name evidence="4" type="primary">CPL2_1</name>
    <name evidence="4" type="ORF">CK203_083081</name>
</gene>
<feature type="region of interest" description="Disordered" evidence="2">
    <location>
        <begin position="289"/>
        <end position="357"/>
    </location>
</feature>
<accession>A0A438EA96</accession>
<dbReference type="InterPro" id="IPR014720">
    <property type="entry name" value="dsRBD_dom"/>
</dbReference>
<keyword evidence="1" id="KW-0694">RNA-binding</keyword>
<protein>
    <submittedName>
        <fullName evidence="4">RNA polymerase II C-terminal domain phosphatase-like 2</fullName>
    </submittedName>
</protein>
<dbReference type="GO" id="GO:0003723">
    <property type="term" value="F:RNA binding"/>
    <property type="evidence" value="ECO:0007669"/>
    <property type="project" value="UniProtKB-UniRule"/>
</dbReference>